<evidence type="ECO:0000313" key="2">
    <source>
        <dbReference type="EMBL" id="MBB3173268.1"/>
    </source>
</evidence>
<reference evidence="2 3" key="1">
    <citation type="submission" date="2020-08" db="EMBL/GenBank/DDBJ databases">
        <title>Genomic Encyclopedia of Type Strains, Phase III (KMG-III): the genomes of soil and plant-associated and newly described type strains.</title>
        <authorList>
            <person name="Whitman W."/>
        </authorList>
    </citation>
    <scope>NUCLEOTIDE SEQUENCE [LARGE SCALE GENOMIC DNA]</scope>
    <source>
        <strain evidence="2 3">CECT 8088</strain>
    </source>
</reference>
<comment type="caution">
    <text evidence="2">The sequence shown here is derived from an EMBL/GenBank/DDBJ whole genome shotgun (WGS) entry which is preliminary data.</text>
</comment>
<accession>A0A839USN2</accession>
<dbReference type="RefSeq" id="WP_183274889.1">
    <property type="nucleotide sequence ID" value="NZ_JABXXQ010000491.1"/>
</dbReference>
<sequence length="191" mass="19800">MRSARGVGAAILVLSGLSAGARGAPMVTQPFVTPQHDVDVVYAMLPDEAGGGADATQRLRWSVALQAQRIDVPGAPTYVVTRHREHLTAAIRLDGRGVIEQAAPEAVPAPGQAASGGYTRLAGPAQDIAGRSCSEWQVNDASGQSTVLCLTDDGVMLRVRQGGRVLLLARSVSEATQPEALFVIPKTAAAP</sequence>
<evidence type="ECO:0000256" key="1">
    <source>
        <dbReference type="SAM" id="SignalP"/>
    </source>
</evidence>
<dbReference type="EMBL" id="JACHXV010000003">
    <property type="protein sequence ID" value="MBB3173268.1"/>
    <property type="molecule type" value="Genomic_DNA"/>
</dbReference>
<keyword evidence="3" id="KW-1185">Reference proteome</keyword>
<proteinExistence type="predicted"/>
<gene>
    <name evidence="2" type="ORF">FHR90_001086</name>
</gene>
<protein>
    <submittedName>
        <fullName evidence="2">Uncharacterized protein</fullName>
    </submittedName>
</protein>
<keyword evidence="1" id="KW-0732">Signal</keyword>
<dbReference type="Proteomes" id="UP000557688">
    <property type="component" value="Unassembled WGS sequence"/>
</dbReference>
<name>A0A839USN2_9PROT</name>
<feature type="signal peptide" evidence="1">
    <location>
        <begin position="1"/>
        <end position="23"/>
    </location>
</feature>
<feature type="chain" id="PRO_5032820888" evidence="1">
    <location>
        <begin position="24"/>
        <end position="191"/>
    </location>
</feature>
<evidence type="ECO:0000313" key="3">
    <source>
        <dbReference type="Proteomes" id="UP000557688"/>
    </source>
</evidence>
<dbReference type="AlphaFoldDB" id="A0A839USN2"/>
<organism evidence="2 3">
    <name type="scientific">Endobacter medicaginis</name>
    <dbReference type="NCBI Taxonomy" id="1181271"/>
    <lineage>
        <taxon>Bacteria</taxon>
        <taxon>Pseudomonadati</taxon>
        <taxon>Pseudomonadota</taxon>
        <taxon>Alphaproteobacteria</taxon>
        <taxon>Acetobacterales</taxon>
        <taxon>Acetobacteraceae</taxon>
        <taxon>Endobacter</taxon>
    </lineage>
</organism>